<organism evidence="2 3">
    <name type="scientific">Candidatus Thiomargarita nelsonii</name>
    <dbReference type="NCBI Taxonomy" id="1003181"/>
    <lineage>
        <taxon>Bacteria</taxon>
        <taxon>Pseudomonadati</taxon>
        <taxon>Pseudomonadota</taxon>
        <taxon>Gammaproteobacteria</taxon>
        <taxon>Thiotrichales</taxon>
        <taxon>Thiotrichaceae</taxon>
        <taxon>Thiomargarita</taxon>
    </lineage>
</organism>
<dbReference type="SUPFAM" id="SSF50939">
    <property type="entry name" value="Sialidases"/>
    <property type="match status" value="1"/>
</dbReference>
<gene>
    <name evidence="2" type="ORF">THIOM_003039</name>
</gene>
<name>A0A176RZS8_9GAMM</name>
<evidence type="ECO:0000313" key="3">
    <source>
        <dbReference type="Proteomes" id="UP000076962"/>
    </source>
</evidence>
<sequence length="193" mass="21460">MKKLNTVFTALVFAAILAGNAYADEIELVAEIPSQGGYNIDWITAIQVLDNHPDEIVFATRNQGAGCGGGSPISMWKLIRDPLNVVLKQHLSQIQDIRRSLFESSDETLFTGSGWCGYKPPYYSIDGGESWQTANVGVHPPNSTFSYVEFNGDVYAGTGYAPYHGQVYRWLDGGSWELVLDIAPPRRRLNFFY</sequence>
<keyword evidence="1" id="KW-0732">Signal</keyword>
<evidence type="ECO:0000313" key="2">
    <source>
        <dbReference type="EMBL" id="OAD21199.1"/>
    </source>
</evidence>
<feature type="signal peptide" evidence="1">
    <location>
        <begin position="1"/>
        <end position="23"/>
    </location>
</feature>
<dbReference type="InterPro" id="IPR036278">
    <property type="entry name" value="Sialidase_sf"/>
</dbReference>
<dbReference type="AlphaFoldDB" id="A0A176RZS8"/>
<evidence type="ECO:0000256" key="1">
    <source>
        <dbReference type="SAM" id="SignalP"/>
    </source>
</evidence>
<accession>A0A176RZS8</accession>
<keyword evidence="3" id="KW-1185">Reference proteome</keyword>
<dbReference type="Proteomes" id="UP000076962">
    <property type="component" value="Unassembled WGS sequence"/>
</dbReference>
<comment type="caution">
    <text evidence="2">The sequence shown here is derived from an EMBL/GenBank/DDBJ whole genome shotgun (WGS) entry which is preliminary data.</text>
</comment>
<proteinExistence type="predicted"/>
<protein>
    <submittedName>
        <fullName evidence="2">Secreted protein</fullName>
    </submittedName>
</protein>
<dbReference type="EMBL" id="LUTY01001803">
    <property type="protein sequence ID" value="OAD21199.1"/>
    <property type="molecule type" value="Genomic_DNA"/>
</dbReference>
<reference evidence="2 3" key="1">
    <citation type="submission" date="2016-05" db="EMBL/GenBank/DDBJ databases">
        <title>Single-cell genome of chain-forming Candidatus Thiomargarita nelsonii and comparison to other large sulfur-oxidizing bacteria.</title>
        <authorList>
            <person name="Winkel M."/>
            <person name="Salman V."/>
            <person name="Woyke T."/>
            <person name="Schulz-Vogt H."/>
            <person name="Richter M."/>
            <person name="Flood B."/>
            <person name="Bailey J."/>
            <person name="Amann R."/>
            <person name="Mussmann M."/>
        </authorList>
    </citation>
    <scope>NUCLEOTIDE SEQUENCE [LARGE SCALE GENOMIC DNA]</scope>
    <source>
        <strain evidence="2 3">THI036</strain>
    </source>
</reference>
<feature type="chain" id="PRO_5008048965" evidence="1">
    <location>
        <begin position="24"/>
        <end position="193"/>
    </location>
</feature>